<sequence length="77" mass="8827">MWKYLGKLLLGVLGIGSPFVTTMYLTNAPKTPNPFDETLKILEMVEIEEEDKIFEEEKIITKPSEGLGGGWWNKWKP</sequence>
<protein>
    <submittedName>
        <fullName evidence="1">Uncharacterized protein</fullName>
    </submittedName>
</protein>
<reference evidence="1 2" key="1">
    <citation type="submission" date="2019-01" db="EMBL/GenBank/DDBJ databases">
        <title>Draft genome sequences of Candidatus Mycoplasma haemohominis SWG34-3 identified from a patient with pyrexia, anemia and liver dysfunction.</title>
        <authorList>
            <person name="Sekizuka T."/>
            <person name="Hattori N."/>
            <person name="Katano H."/>
            <person name="Takuma T."/>
            <person name="Ito T."/>
            <person name="Arai N."/>
            <person name="Yanai R."/>
            <person name="Ishii S."/>
            <person name="Miura Y."/>
            <person name="Tokunaga T."/>
            <person name="Watanabe H."/>
            <person name="Nomura N."/>
            <person name="Eguchi J."/>
            <person name="Arai T."/>
            <person name="Hasegawa H."/>
            <person name="Nakamaki T."/>
            <person name="Wakita T."/>
            <person name="Niki Y."/>
            <person name="Kuroda M."/>
        </authorList>
    </citation>
    <scope>NUCLEOTIDE SEQUENCE [LARGE SCALE GENOMIC DNA]</scope>
    <source>
        <strain evidence="1">SWG34-3</strain>
    </source>
</reference>
<gene>
    <name evidence="1" type="ORF">MHSWG343_06850</name>
</gene>
<comment type="caution">
    <text evidence="1">The sequence shown here is derived from an EMBL/GenBank/DDBJ whole genome shotgun (WGS) entry which is preliminary data.</text>
</comment>
<dbReference type="EMBL" id="BIMN01000003">
    <property type="protein sequence ID" value="GCE63685.1"/>
    <property type="molecule type" value="Genomic_DNA"/>
</dbReference>
<name>A0A478FUB1_9MOLU</name>
<dbReference type="AlphaFoldDB" id="A0A478FUB1"/>
<accession>A0A478FUB1</accession>
<dbReference type="Proteomes" id="UP000324831">
    <property type="component" value="Unassembled WGS sequence"/>
</dbReference>
<organism evidence="1 2">
    <name type="scientific">Candidatus Mycoplasma haematohominis</name>
    <dbReference type="NCBI Taxonomy" id="1494318"/>
    <lineage>
        <taxon>Bacteria</taxon>
        <taxon>Bacillati</taxon>
        <taxon>Mycoplasmatota</taxon>
        <taxon>Mollicutes</taxon>
        <taxon>Mycoplasmataceae</taxon>
        <taxon>Mycoplasma</taxon>
    </lineage>
</organism>
<evidence type="ECO:0000313" key="1">
    <source>
        <dbReference type="EMBL" id="GCE63685.1"/>
    </source>
</evidence>
<evidence type="ECO:0000313" key="2">
    <source>
        <dbReference type="Proteomes" id="UP000324831"/>
    </source>
</evidence>
<proteinExistence type="predicted"/>